<feature type="region of interest" description="Disordered" evidence="2">
    <location>
        <begin position="1"/>
        <end position="31"/>
    </location>
</feature>
<evidence type="ECO:0000313" key="4">
    <source>
        <dbReference type="Proteomes" id="UP000541610"/>
    </source>
</evidence>
<protein>
    <submittedName>
        <fullName evidence="3">Uncharacterized protein</fullName>
    </submittedName>
</protein>
<organism evidence="3 4">
    <name type="scientific">Perkinsus olseni</name>
    <name type="common">Perkinsus atlanticus</name>
    <dbReference type="NCBI Taxonomy" id="32597"/>
    <lineage>
        <taxon>Eukaryota</taxon>
        <taxon>Sar</taxon>
        <taxon>Alveolata</taxon>
        <taxon>Perkinsozoa</taxon>
        <taxon>Perkinsea</taxon>
        <taxon>Perkinsida</taxon>
        <taxon>Perkinsidae</taxon>
        <taxon>Perkinsus</taxon>
    </lineage>
</organism>
<reference evidence="3 4" key="1">
    <citation type="submission" date="2020-04" db="EMBL/GenBank/DDBJ databases">
        <title>Perkinsus olseni comparative genomics.</title>
        <authorList>
            <person name="Bogema D.R."/>
        </authorList>
    </citation>
    <scope>NUCLEOTIDE SEQUENCE [LARGE SCALE GENOMIC DNA]</scope>
    <source>
        <strain evidence="3">00978-12</strain>
    </source>
</reference>
<feature type="coiled-coil region" evidence="1">
    <location>
        <begin position="38"/>
        <end position="65"/>
    </location>
</feature>
<name>A0A7J6NLM0_PEROL</name>
<feature type="compositionally biased region" description="Basic residues" evidence="2">
    <location>
        <begin position="289"/>
        <end position="308"/>
    </location>
</feature>
<proteinExistence type="predicted"/>
<evidence type="ECO:0000256" key="2">
    <source>
        <dbReference type="SAM" id="MobiDB-lite"/>
    </source>
</evidence>
<gene>
    <name evidence="3" type="ORF">FOZ60_007392</name>
</gene>
<evidence type="ECO:0000256" key="1">
    <source>
        <dbReference type="SAM" id="Coils"/>
    </source>
</evidence>
<comment type="caution">
    <text evidence="3">The sequence shown here is derived from an EMBL/GenBank/DDBJ whole genome shotgun (WGS) entry which is preliminary data.</text>
</comment>
<dbReference type="Proteomes" id="UP000541610">
    <property type="component" value="Unassembled WGS sequence"/>
</dbReference>
<sequence>MSEQEIDTTGEHTGVIDGDMETESQQARNEQVQEEEAARVAAENTTRMEVQIAELQNEVLKMRNAGSTEMGRALAITKAMVPYDPKKQTFEEWRSKFEGRAKLLRLPYQELLEFMGLCLTDKPWEVYSRRLNNDPKEPPERIYFGIIEELRKQYSETPKHAFSSLCKLRYKRDVYRHSTEIHRLTKLAFPILNSEARDQIGVQVFWKSLPQSKIVEGYYNTFTKLPRQTLSEAVTLVGDSLDSAEEASDSGEEEKVVAVAHWSQKGKGGKGKGKGWFGYSSWTPYWYGKGRKGKGKGKGKGSKGKGKRYEREDEDEGSSKRMKVTAE</sequence>
<feature type="region of interest" description="Disordered" evidence="2">
    <location>
        <begin position="285"/>
        <end position="327"/>
    </location>
</feature>
<evidence type="ECO:0000313" key="3">
    <source>
        <dbReference type="EMBL" id="KAF4684705.1"/>
    </source>
</evidence>
<keyword evidence="1" id="KW-0175">Coiled coil</keyword>
<dbReference type="OrthoDB" id="438307at2759"/>
<dbReference type="AlphaFoldDB" id="A0A7J6NLM0"/>
<dbReference type="EMBL" id="JABANP010000297">
    <property type="protein sequence ID" value="KAF4684705.1"/>
    <property type="molecule type" value="Genomic_DNA"/>
</dbReference>
<accession>A0A7J6NLM0</accession>